<feature type="compositionally biased region" description="Pro residues" evidence="4">
    <location>
        <begin position="68"/>
        <end position="85"/>
    </location>
</feature>
<evidence type="ECO:0000256" key="4">
    <source>
        <dbReference type="SAM" id="MobiDB-lite"/>
    </source>
</evidence>
<dbReference type="EMBL" id="RBDY01000004">
    <property type="protein sequence ID" value="RKN25113.1"/>
    <property type="molecule type" value="Genomic_DNA"/>
</dbReference>
<reference evidence="8 9" key="1">
    <citation type="submission" date="2018-09" db="EMBL/GenBank/DDBJ databases">
        <title>Streptomyces sp. nov. DS1-2, an endophytic actinomycete isolated from roots of Dendrobium scabrilingue.</title>
        <authorList>
            <person name="Kuncharoen N."/>
            <person name="Kudo T."/>
            <person name="Ohkuma M."/>
            <person name="Yuki M."/>
            <person name="Tanasupawat S."/>
        </authorList>
    </citation>
    <scope>NUCLEOTIDE SEQUENCE [LARGE SCALE GENOMIC DNA]</scope>
    <source>
        <strain evidence="6 9">AZ1-7</strain>
        <strain evidence="7 8">DS1-2</strain>
    </source>
</reference>
<evidence type="ECO:0000313" key="8">
    <source>
        <dbReference type="Proteomes" id="UP000268652"/>
    </source>
</evidence>
<sequence length="344" mass="35892">MRQQLNEPPPSRRRLLIGAGAALAVTAVAVPTALALLGGDNGTDANGNGPNGNGGAPNDGGTGAHAPDAPPTPEPLRPPPPVPLPERPRLTPLGTLTAHRDEISALRFNPDGTRLASVETFDGVLRLWDVAARSEAADPLLSSLAVFETIAFSPDGRSFAASGFLDDEIRLYDTGTRRARGEPLAVDGAYRLAFSPDGATLARVDRSGFDGLRLWDVASGAELAHPPADFGGTPEILALSPDGATLALAAGSEVRFYDPATGEETGPRLPEHRGSATGLAWSTDGSGILTADYAGLHTWSAETHARVGRVDTGGTFARFALSPDGRTLATTTFQDREIALWRLE</sequence>
<dbReference type="InterPro" id="IPR001680">
    <property type="entry name" value="WD40_rpt"/>
</dbReference>
<dbReference type="EMBL" id="RBDX01000004">
    <property type="protein sequence ID" value="RKN10849.1"/>
    <property type="molecule type" value="Genomic_DNA"/>
</dbReference>
<accession>A0A3A9WDJ3</accession>
<dbReference type="PROSITE" id="PS50294">
    <property type="entry name" value="WD_REPEATS_REGION"/>
    <property type="match status" value="1"/>
</dbReference>
<keyword evidence="5" id="KW-0732">Signal</keyword>
<evidence type="ECO:0000313" key="7">
    <source>
        <dbReference type="EMBL" id="RKN25113.1"/>
    </source>
</evidence>
<evidence type="ECO:0000256" key="1">
    <source>
        <dbReference type="ARBA" id="ARBA00022574"/>
    </source>
</evidence>
<evidence type="ECO:0000256" key="3">
    <source>
        <dbReference type="PROSITE-ProRule" id="PRU00221"/>
    </source>
</evidence>
<dbReference type="Proteomes" id="UP000275024">
    <property type="component" value="Unassembled WGS sequence"/>
</dbReference>
<evidence type="ECO:0000313" key="9">
    <source>
        <dbReference type="Proteomes" id="UP000275024"/>
    </source>
</evidence>
<dbReference type="PANTHER" id="PTHR19848:SF8">
    <property type="entry name" value="F-BOX AND WD REPEAT DOMAIN CONTAINING 7"/>
    <property type="match status" value="1"/>
</dbReference>
<dbReference type="AlphaFoldDB" id="A0A3A9WDJ3"/>
<keyword evidence="2" id="KW-0677">Repeat</keyword>
<gene>
    <name evidence="7" type="ORF">D7318_07600</name>
    <name evidence="6" type="ORF">D7319_06745</name>
</gene>
<name>A0A3A9WDJ3_9ACTN</name>
<dbReference type="PANTHER" id="PTHR19848">
    <property type="entry name" value="WD40 REPEAT PROTEIN"/>
    <property type="match status" value="1"/>
</dbReference>
<dbReference type="PROSITE" id="PS51318">
    <property type="entry name" value="TAT"/>
    <property type="match status" value="1"/>
</dbReference>
<feature type="compositionally biased region" description="Gly residues" evidence="4">
    <location>
        <begin position="49"/>
        <end position="63"/>
    </location>
</feature>
<protein>
    <submittedName>
        <fullName evidence="6">WD40 repeat domain-containing protein</fullName>
    </submittedName>
</protein>
<feature type="chain" id="PRO_5038534802" evidence="5">
    <location>
        <begin position="30"/>
        <end position="344"/>
    </location>
</feature>
<dbReference type="Proteomes" id="UP000268652">
    <property type="component" value="Unassembled WGS sequence"/>
</dbReference>
<evidence type="ECO:0000256" key="2">
    <source>
        <dbReference type="ARBA" id="ARBA00022737"/>
    </source>
</evidence>
<dbReference type="InterPro" id="IPR006311">
    <property type="entry name" value="TAT_signal"/>
</dbReference>
<keyword evidence="1 3" id="KW-0853">WD repeat</keyword>
<dbReference type="InterPro" id="IPR011044">
    <property type="entry name" value="Quino_amine_DH_bsu"/>
</dbReference>
<evidence type="ECO:0000256" key="5">
    <source>
        <dbReference type="SAM" id="SignalP"/>
    </source>
</evidence>
<dbReference type="SUPFAM" id="SSF50969">
    <property type="entry name" value="YVTN repeat-like/Quinoprotein amine dehydrogenase"/>
    <property type="match status" value="1"/>
</dbReference>
<dbReference type="SMART" id="SM00320">
    <property type="entry name" value="WD40"/>
    <property type="match status" value="5"/>
</dbReference>
<dbReference type="Gene3D" id="2.130.10.10">
    <property type="entry name" value="YVTN repeat-like/Quinoprotein amine dehydrogenase"/>
    <property type="match status" value="3"/>
</dbReference>
<feature type="repeat" description="WD" evidence="3">
    <location>
        <begin position="96"/>
        <end position="138"/>
    </location>
</feature>
<dbReference type="PROSITE" id="PS50082">
    <property type="entry name" value="WD_REPEATS_2"/>
    <property type="match status" value="1"/>
</dbReference>
<evidence type="ECO:0000313" key="6">
    <source>
        <dbReference type="EMBL" id="RKN10849.1"/>
    </source>
</evidence>
<organism evidence="6 9">
    <name type="scientific">Streptomyces radicis</name>
    <dbReference type="NCBI Taxonomy" id="1750517"/>
    <lineage>
        <taxon>Bacteria</taxon>
        <taxon>Bacillati</taxon>
        <taxon>Actinomycetota</taxon>
        <taxon>Actinomycetes</taxon>
        <taxon>Kitasatosporales</taxon>
        <taxon>Streptomycetaceae</taxon>
        <taxon>Streptomyces</taxon>
    </lineage>
</organism>
<dbReference type="Pfam" id="PF00400">
    <property type="entry name" value="WD40"/>
    <property type="match status" value="2"/>
</dbReference>
<feature type="region of interest" description="Disordered" evidence="4">
    <location>
        <begin position="45"/>
        <end position="92"/>
    </location>
</feature>
<dbReference type="InterPro" id="IPR015943">
    <property type="entry name" value="WD40/YVTN_repeat-like_dom_sf"/>
</dbReference>
<proteinExistence type="predicted"/>
<comment type="caution">
    <text evidence="6">The sequence shown here is derived from an EMBL/GenBank/DDBJ whole genome shotgun (WGS) entry which is preliminary data.</text>
</comment>
<feature type="signal peptide" evidence="5">
    <location>
        <begin position="1"/>
        <end position="29"/>
    </location>
</feature>
<keyword evidence="8" id="KW-1185">Reference proteome</keyword>